<name>A0A0K8PSN6_STRAJ</name>
<protein>
    <submittedName>
        <fullName evidence="2">Uncharacterized protein</fullName>
    </submittedName>
</protein>
<keyword evidence="1" id="KW-0812">Transmembrane</keyword>
<gene>
    <name evidence="2" type="ORF">SAZU_5622</name>
</gene>
<evidence type="ECO:0000313" key="2">
    <source>
        <dbReference type="EMBL" id="GAP50763.1"/>
    </source>
</evidence>
<dbReference type="PATRIC" id="fig|146537.3.peg.5915"/>
<accession>A0A0K8PSN6</accession>
<evidence type="ECO:0000313" key="3">
    <source>
        <dbReference type="Proteomes" id="UP000053859"/>
    </source>
</evidence>
<sequence length="68" mass="7411">MAGIFYLSRALQGGHLGHASLGSLCVLLAAWVAQLVDAKGRRRPFRARRFILSVCLSFALVLALPNLF</sequence>
<keyword evidence="1" id="KW-1133">Transmembrane helix</keyword>
<reference evidence="2" key="1">
    <citation type="journal article" date="2015" name="Genome Announc.">
        <title>Draft Genome Sequence of Thiostrepton-Producing Streptomyces azureus ATCC 14921.</title>
        <authorList>
            <person name="Sakihara K."/>
            <person name="Maeda J."/>
            <person name="Tashiro K."/>
            <person name="Fujino Y."/>
            <person name="Kuhara S."/>
            <person name="Ohshima T."/>
            <person name="Ogata S."/>
            <person name="Doi K."/>
        </authorList>
    </citation>
    <scope>NUCLEOTIDE SEQUENCE [LARGE SCALE GENOMIC DNA]</scope>
    <source>
        <strain evidence="2">ATCC14921</strain>
    </source>
</reference>
<keyword evidence="3" id="KW-1185">Reference proteome</keyword>
<dbReference type="AlphaFoldDB" id="A0A0K8PSN6"/>
<feature type="transmembrane region" description="Helical" evidence="1">
    <location>
        <begin position="50"/>
        <end position="67"/>
    </location>
</feature>
<dbReference type="EMBL" id="DF968349">
    <property type="protein sequence ID" value="GAP50763.1"/>
    <property type="molecule type" value="Genomic_DNA"/>
</dbReference>
<organism evidence="2 3">
    <name type="scientific">Streptomyces azureus</name>
    <dbReference type="NCBI Taxonomy" id="146537"/>
    <lineage>
        <taxon>Bacteria</taxon>
        <taxon>Bacillati</taxon>
        <taxon>Actinomycetota</taxon>
        <taxon>Actinomycetes</taxon>
        <taxon>Kitasatosporales</taxon>
        <taxon>Streptomycetaceae</taxon>
        <taxon>Streptomyces</taxon>
    </lineage>
</organism>
<evidence type="ECO:0000256" key="1">
    <source>
        <dbReference type="SAM" id="Phobius"/>
    </source>
</evidence>
<feature type="transmembrane region" description="Helical" evidence="1">
    <location>
        <begin position="20"/>
        <end position="38"/>
    </location>
</feature>
<dbReference type="Proteomes" id="UP000053859">
    <property type="component" value="Unassembled WGS sequence"/>
</dbReference>
<proteinExistence type="predicted"/>
<keyword evidence="1" id="KW-0472">Membrane</keyword>